<dbReference type="GO" id="GO:0046872">
    <property type="term" value="F:metal ion binding"/>
    <property type="evidence" value="ECO:0007669"/>
    <property type="project" value="UniProtKB-UniRule"/>
</dbReference>
<feature type="active site" description="Charge relay system" evidence="7">
    <location>
        <position position="300"/>
    </location>
</feature>
<comment type="cofactor">
    <cofactor evidence="7">
        <name>Ca(2+)</name>
        <dbReference type="ChEBI" id="CHEBI:29108"/>
    </cofactor>
    <text evidence="7">Binds 1 Ca(2+) ion per subunit.</text>
</comment>
<evidence type="ECO:0000256" key="7">
    <source>
        <dbReference type="PROSITE-ProRule" id="PRU01032"/>
    </source>
</evidence>
<dbReference type="CDD" id="cd04056">
    <property type="entry name" value="Peptidases_S53"/>
    <property type="match status" value="1"/>
</dbReference>
<evidence type="ECO:0000259" key="9">
    <source>
        <dbReference type="PROSITE" id="PS51695"/>
    </source>
</evidence>
<dbReference type="Gene3D" id="3.40.50.200">
    <property type="entry name" value="Peptidase S8/S53 domain"/>
    <property type="match status" value="1"/>
</dbReference>
<feature type="signal peptide" evidence="8">
    <location>
        <begin position="1"/>
        <end position="34"/>
    </location>
</feature>
<feature type="binding site" evidence="7">
    <location>
        <position position="564"/>
    </location>
    <ligand>
        <name>Ca(2+)</name>
        <dbReference type="ChEBI" id="CHEBI:29108"/>
    </ligand>
</feature>
<dbReference type="PANTHER" id="PTHR14218">
    <property type="entry name" value="PROTEASE S8 TRIPEPTIDYL PEPTIDASE I CLN2"/>
    <property type="match status" value="1"/>
</dbReference>
<feature type="active site" description="Charge relay system" evidence="7">
    <location>
        <position position="500"/>
    </location>
</feature>
<keyword evidence="3 7" id="KW-0378">Hydrolase</keyword>
<feature type="binding site" evidence="7">
    <location>
        <position position="544"/>
    </location>
    <ligand>
        <name>Ca(2+)</name>
        <dbReference type="ChEBI" id="CHEBI:29108"/>
    </ligand>
</feature>
<dbReference type="GO" id="GO:0004252">
    <property type="term" value="F:serine-type endopeptidase activity"/>
    <property type="evidence" value="ECO:0007669"/>
    <property type="project" value="UniProtKB-UniRule"/>
</dbReference>
<feature type="binding site" evidence="7">
    <location>
        <position position="562"/>
    </location>
    <ligand>
        <name>Ca(2+)</name>
        <dbReference type="ChEBI" id="CHEBI:29108"/>
    </ligand>
</feature>
<feature type="binding site" evidence="7">
    <location>
        <position position="543"/>
    </location>
    <ligand>
        <name>Ca(2+)</name>
        <dbReference type="ChEBI" id="CHEBI:29108"/>
    </ligand>
</feature>
<protein>
    <submittedName>
        <fullName evidence="10">Peptidase S53</fullName>
    </submittedName>
</protein>
<dbReference type="InterPro" id="IPR015366">
    <property type="entry name" value="S53_propep"/>
</dbReference>
<keyword evidence="11" id="KW-1185">Reference proteome</keyword>
<dbReference type="SMART" id="SM00944">
    <property type="entry name" value="Pro-kuma_activ"/>
    <property type="match status" value="1"/>
</dbReference>
<dbReference type="InterPro" id="IPR050819">
    <property type="entry name" value="Tripeptidyl-peptidase_I"/>
</dbReference>
<proteinExistence type="predicted"/>
<feature type="chain" id="PRO_5016922002" evidence="8">
    <location>
        <begin position="35"/>
        <end position="589"/>
    </location>
</feature>
<dbReference type="EMBL" id="CP031222">
    <property type="protein sequence ID" value="AXI01579.1"/>
    <property type="molecule type" value="Genomic_DNA"/>
</dbReference>
<evidence type="ECO:0000256" key="2">
    <source>
        <dbReference type="ARBA" id="ARBA00022723"/>
    </source>
</evidence>
<organism evidence="10 11">
    <name type="scientific">Aquirhabdus parva</name>
    <dbReference type="NCBI Taxonomy" id="2283318"/>
    <lineage>
        <taxon>Bacteria</taxon>
        <taxon>Pseudomonadati</taxon>
        <taxon>Pseudomonadota</taxon>
        <taxon>Gammaproteobacteria</taxon>
        <taxon>Moraxellales</taxon>
        <taxon>Moraxellaceae</taxon>
        <taxon>Aquirhabdus</taxon>
    </lineage>
</organism>
<dbReference type="CDD" id="cd11377">
    <property type="entry name" value="Pro-peptidase_S53"/>
    <property type="match status" value="1"/>
</dbReference>
<dbReference type="PROSITE" id="PS00138">
    <property type="entry name" value="SUBTILASE_SER"/>
    <property type="match status" value="1"/>
</dbReference>
<keyword evidence="4 7" id="KW-0720">Serine protease</keyword>
<dbReference type="OrthoDB" id="6847547at2"/>
<dbReference type="InterPro" id="IPR030400">
    <property type="entry name" value="Sedolisin_dom"/>
</dbReference>
<dbReference type="PANTHER" id="PTHR14218:SF15">
    <property type="entry name" value="TRIPEPTIDYL-PEPTIDASE 1"/>
    <property type="match status" value="1"/>
</dbReference>
<dbReference type="SUPFAM" id="SSF52743">
    <property type="entry name" value="Subtilisin-like"/>
    <property type="match status" value="1"/>
</dbReference>
<dbReference type="Proteomes" id="UP000253940">
    <property type="component" value="Chromosome"/>
</dbReference>
<reference evidence="10 11" key="1">
    <citation type="submission" date="2018-07" db="EMBL/GenBank/DDBJ databases">
        <title>Genome sequencing of Moraxellaceae gen. HYN0046.</title>
        <authorList>
            <person name="Kim M."/>
            <person name="Yi H."/>
        </authorList>
    </citation>
    <scope>NUCLEOTIDE SEQUENCE [LARGE SCALE GENOMIC DNA]</scope>
    <source>
        <strain evidence="10 11">HYN0046</strain>
    </source>
</reference>
<dbReference type="GO" id="GO:0008240">
    <property type="term" value="F:tripeptidyl-peptidase activity"/>
    <property type="evidence" value="ECO:0007669"/>
    <property type="project" value="TreeGrafter"/>
</dbReference>
<evidence type="ECO:0000256" key="3">
    <source>
        <dbReference type="ARBA" id="ARBA00022801"/>
    </source>
</evidence>
<accession>A0A345P2S0</accession>
<evidence type="ECO:0000256" key="6">
    <source>
        <dbReference type="ARBA" id="ARBA00023145"/>
    </source>
</evidence>
<dbReference type="Pfam" id="PF09286">
    <property type="entry name" value="Pro-kuma_activ"/>
    <property type="match status" value="1"/>
</dbReference>
<feature type="active site" description="Charge relay system" evidence="7">
    <location>
        <position position="304"/>
    </location>
</feature>
<gene>
    <name evidence="10" type="ORF">HYN46_00900</name>
</gene>
<evidence type="ECO:0000256" key="8">
    <source>
        <dbReference type="SAM" id="SignalP"/>
    </source>
</evidence>
<dbReference type="PROSITE" id="PS51695">
    <property type="entry name" value="SEDOLISIN"/>
    <property type="match status" value="1"/>
</dbReference>
<dbReference type="GO" id="GO:0006508">
    <property type="term" value="P:proteolysis"/>
    <property type="evidence" value="ECO:0007669"/>
    <property type="project" value="UniProtKB-KW"/>
</dbReference>
<feature type="domain" description="Peptidase S53" evidence="9">
    <location>
        <begin position="232"/>
        <end position="584"/>
    </location>
</feature>
<evidence type="ECO:0000256" key="4">
    <source>
        <dbReference type="ARBA" id="ARBA00022825"/>
    </source>
</evidence>
<keyword evidence="8" id="KW-0732">Signal</keyword>
<dbReference type="RefSeq" id="WP_114897689.1">
    <property type="nucleotide sequence ID" value="NZ_CP031222.1"/>
</dbReference>
<dbReference type="SUPFAM" id="SSF54897">
    <property type="entry name" value="Protease propeptides/inhibitors"/>
    <property type="match status" value="1"/>
</dbReference>
<evidence type="ECO:0000256" key="5">
    <source>
        <dbReference type="ARBA" id="ARBA00022837"/>
    </source>
</evidence>
<evidence type="ECO:0000256" key="1">
    <source>
        <dbReference type="ARBA" id="ARBA00022670"/>
    </source>
</evidence>
<dbReference type="KEGG" id="mbah:HYN46_00900"/>
<evidence type="ECO:0000313" key="10">
    <source>
        <dbReference type="EMBL" id="AXI01579.1"/>
    </source>
</evidence>
<dbReference type="InterPro" id="IPR036852">
    <property type="entry name" value="Peptidase_S8/S53_dom_sf"/>
</dbReference>
<keyword evidence="6" id="KW-0865">Zymogen</keyword>
<keyword evidence="2 7" id="KW-0479">Metal-binding</keyword>
<dbReference type="AlphaFoldDB" id="A0A345P2S0"/>
<keyword evidence="1 7" id="KW-0645">Protease</keyword>
<sequence length="589" mass="61593">MQQSIAKRFTQARRLTVLSAAISVALATSLTAQGAEAWVSTKTKAFNPAAVKATTSGLSAPSASVLANATELSSNEPVEITVGLKLRNEAQLDKQLQFFLSGATRQYLTPAQFTEQYGPTQKQVDTVVKHLTQAGYSNINVAPNRLFITATGTTATAKKAFNTTLKQFQKDGSTVFANTTDAQVPQSLSGIVDTVLGLQTAAVARTYHHEVPLSTGKTASDARTSATPAKVGHNPLDFSRLYGAGTTPTASNTAVGIVTWGSQTLTVKDLNTYTTANNLSPVSTSIINIGSGSHSKSNAEWQLDSQSIVGAAGGAVKQIIFYNAPDRNTNASIVNAFNRAVTDNVVKVINASFGQYEGTDDSIDATNTVFKQAIAQGQTVSVSSGDEGVYEKTGGVPNGANYTVSTPASSPYAIAVGGTGLYTDGTAYSSETVWNEGLSGTRIWATGGGYSTLQAAPTWQTTAITGSTKRALPDIAFDADGNSGAQIYYNGKLVQYGGTSLASPIFVGIWARLQSANNNTLGFPAASIYKYFSTNTDTTLVHDITSGNNGYGSNPGYVAKAGWDASTGFGSFDISKLNAFIKANPDFSK</sequence>
<dbReference type="InterPro" id="IPR023828">
    <property type="entry name" value="Peptidase_S8_Ser-AS"/>
</dbReference>
<name>A0A345P2S0_9GAMM</name>
<keyword evidence="5 7" id="KW-0106">Calcium</keyword>
<evidence type="ECO:0000313" key="11">
    <source>
        <dbReference type="Proteomes" id="UP000253940"/>
    </source>
</evidence>